<keyword evidence="3 6" id="KW-0812">Transmembrane</keyword>
<reference evidence="9 10" key="1">
    <citation type="journal article" date="2016" name="Nat. Commun.">
        <title>Thousands of microbial genomes shed light on interconnected biogeochemical processes in an aquifer system.</title>
        <authorList>
            <person name="Anantharaman K."/>
            <person name="Brown C.T."/>
            <person name="Hug L.A."/>
            <person name="Sharon I."/>
            <person name="Castelle C.J."/>
            <person name="Probst A.J."/>
            <person name="Thomas B.C."/>
            <person name="Singh A."/>
            <person name="Wilkins M.J."/>
            <person name="Karaoz U."/>
            <person name="Brodie E.L."/>
            <person name="Williams K.H."/>
            <person name="Hubbard S.S."/>
            <person name="Banfield J.F."/>
        </authorList>
    </citation>
    <scope>NUCLEOTIDE SEQUENCE [LARGE SCALE GENOMIC DNA]</scope>
</reference>
<feature type="transmembrane region" description="Helical" evidence="6">
    <location>
        <begin position="391"/>
        <end position="409"/>
    </location>
</feature>
<dbReference type="InterPro" id="IPR052159">
    <property type="entry name" value="Competence_DNA_uptake"/>
</dbReference>
<feature type="domain" description="ComEC/Rec2-related protein" evidence="7">
    <location>
        <begin position="234"/>
        <end position="501"/>
    </location>
</feature>
<dbReference type="PANTHER" id="PTHR30619">
    <property type="entry name" value="DNA INTERNALIZATION/COMPETENCE PROTEIN COMEC/REC2"/>
    <property type="match status" value="1"/>
</dbReference>
<feature type="transmembrane region" description="Helical" evidence="6">
    <location>
        <begin position="287"/>
        <end position="320"/>
    </location>
</feature>
<dbReference type="EMBL" id="MGKW01000014">
    <property type="protein sequence ID" value="OGN34323.1"/>
    <property type="molecule type" value="Genomic_DNA"/>
</dbReference>
<dbReference type="Pfam" id="PF13567">
    <property type="entry name" value="DUF4131"/>
    <property type="match status" value="1"/>
</dbReference>
<keyword evidence="2" id="KW-1003">Cell membrane</keyword>
<evidence type="ECO:0000259" key="7">
    <source>
        <dbReference type="Pfam" id="PF03772"/>
    </source>
</evidence>
<dbReference type="InterPro" id="IPR025405">
    <property type="entry name" value="DUF4131"/>
</dbReference>
<evidence type="ECO:0000313" key="9">
    <source>
        <dbReference type="EMBL" id="OGN34323.1"/>
    </source>
</evidence>
<dbReference type="PANTHER" id="PTHR30619:SF7">
    <property type="entry name" value="BETA-LACTAMASE DOMAIN PROTEIN"/>
    <property type="match status" value="1"/>
</dbReference>
<dbReference type="Pfam" id="PF03772">
    <property type="entry name" value="Competence"/>
    <property type="match status" value="1"/>
</dbReference>
<feature type="transmembrane region" description="Helical" evidence="6">
    <location>
        <begin position="53"/>
        <end position="71"/>
    </location>
</feature>
<protein>
    <recommendedName>
        <fullName evidence="11">ComEC/Rec2-related protein domain-containing protein</fullName>
    </recommendedName>
</protein>
<dbReference type="Proteomes" id="UP000178155">
    <property type="component" value="Unassembled WGS sequence"/>
</dbReference>
<gene>
    <name evidence="9" type="ORF">A3I39_01885</name>
</gene>
<accession>A0A1F8H9R6</accession>
<feature type="domain" description="DUF4131" evidence="8">
    <location>
        <begin position="30"/>
        <end position="182"/>
    </location>
</feature>
<dbReference type="GO" id="GO:0005886">
    <property type="term" value="C:plasma membrane"/>
    <property type="evidence" value="ECO:0007669"/>
    <property type="project" value="UniProtKB-SubCell"/>
</dbReference>
<feature type="transmembrane region" description="Helical" evidence="6">
    <location>
        <begin position="30"/>
        <end position="46"/>
    </location>
</feature>
<evidence type="ECO:0000259" key="8">
    <source>
        <dbReference type="Pfam" id="PF13567"/>
    </source>
</evidence>
<keyword evidence="4 6" id="KW-1133">Transmembrane helix</keyword>
<keyword evidence="5 6" id="KW-0472">Membrane</keyword>
<evidence type="ECO:0008006" key="11">
    <source>
        <dbReference type="Google" id="ProtNLM"/>
    </source>
</evidence>
<feature type="transmembrane region" description="Helical" evidence="6">
    <location>
        <begin position="421"/>
        <end position="442"/>
    </location>
</feature>
<dbReference type="AlphaFoldDB" id="A0A1F8H9R6"/>
<sequence>MHKAQVFGYFLTAFLVGVFAGSFVADPTRFVIALLVLAGVLFVLLGRRDRQRGILVGGCILCAALGVFRYGSANFNQSVLTQFAGVQAGGKGVPVQLVGYIDDEPSTTSSGNASIIFRAKQLIVPGQTLELNERTLIIARPDTPYSYGQELSVKGSLTLPDNFAPDFDYVAYLKNKDIRTTMLYPEFAAGEPSLSWHERLTLGLYRKIFVVKSAFEKSVSKSLSEPYASYINGILLGSRQNIPDDIKDSFNRTGATHILAISGYNITIIAQALLAGLVFFVRRRQAFWLSVGCIVLFTIMTGAGASVVRAAIMGIILMTANGYGRLYDPKNAILAAAAVMVWLNPLSLRFDIGFQLSFLAVFGLMYLYPLLDGAVRKQFRNNFAEELKETLLMTISAQVMVLPLLIYYFKQLSVVALPANLLVLPLVPFTMLFGFLTGLGGLLLRPLGLLFGFFAWLLSVYQLAIIRWLGALSWASVFVSFKWFTMFGAYALIIFGLWRWTLKSGRK</sequence>
<feature type="transmembrane region" description="Helical" evidence="6">
    <location>
        <begin position="449"/>
        <end position="469"/>
    </location>
</feature>
<evidence type="ECO:0000256" key="5">
    <source>
        <dbReference type="ARBA" id="ARBA00023136"/>
    </source>
</evidence>
<evidence type="ECO:0000256" key="1">
    <source>
        <dbReference type="ARBA" id="ARBA00004651"/>
    </source>
</evidence>
<evidence type="ECO:0000256" key="3">
    <source>
        <dbReference type="ARBA" id="ARBA00022692"/>
    </source>
</evidence>
<evidence type="ECO:0000256" key="6">
    <source>
        <dbReference type="SAM" id="Phobius"/>
    </source>
</evidence>
<dbReference type="NCBIfam" id="TIGR00360">
    <property type="entry name" value="ComEC_N-term"/>
    <property type="match status" value="1"/>
</dbReference>
<organism evidence="9 10">
    <name type="scientific">Candidatus Yanofskybacteria bacterium RIFCSPLOWO2_02_FULL_47_9b</name>
    <dbReference type="NCBI Taxonomy" id="1802708"/>
    <lineage>
        <taxon>Bacteria</taxon>
        <taxon>Candidatus Yanofskyibacteriota</taxon>
    </lineage>
</organism>
<dbReference type="InterPro" id="IPR004477">
    <property type="entry name" value="ComEC_N"/>
</dbReference>
<evidence type="ECO:0000256" key="4">
    <source>
        <dbReference type="ARBA" id="ARBA00022989"/>
    </source>
</evidence>
<name>A0A1F8H9R6_9BACT</name>
<proteinExistence type="predicted"/>
<feature type="transmembrane region" description="Helical" evidence="6">
    <location>
        <begin position="258"/>
        <end position="280"/>
    </location>
</feature>
<evidence type="ECO:0000313" key="10">
    <source>
        <dbReference type="Proteomes" id="UP000178155"/>
    </source>
</evidence>
<feature type="transmembrane region" description="Helical" evidence="6">
    <location>
        <begin position="481"/>
        <end position="502"/>
    </location>
</feature>
<comment type="caution">
    <text evidence="9">The sequence shown here is derived from an EMBL/GenBank/DDBJ whole genome shotgun (WGS) entry which is preliminary data.</text>
</comment>
<feature type="transmembrane region" description="Helical" evidence="6">
    <location>
        <begin position="352"/>
        <end position="371"/>
    </location>
</feature>
<evidence type="ECO:0000256" key="2">
    <source>
        <dbReference type="ARBA" id="ARBA00022475"/>
    </source>
</evidence>
<comment type="subcellular location">
    <subcellularLocation>
        <location evidence="1">Cell membrane</location>
        <topology evidence="1">Multi-pass membrane protein</topology>
    </subcellularLocation>
</comment>